<evidence type="ECO:0000313" key="3">
    <source>
        <dbReference type="EMBL" id="NEN24910.1"/>
    </source>
</evidence>
<feature type="chain" id="PRO_5029825081" description="Lipoprotein" evidence="2">
    <location>
        <begin position="22"/>
        <end position="185"/>
    </location>
</feature>
<dbReference type="EMBL" id="JAAGVY010000035">
    <property type="protein sequence ID" value="NEN24910.1"/>
    <property type="molecule type" value="Genomic_DNA"/>
</dbReference>
<reference evidence="3 4" key="1">
    <citation type="submission" date="2020-02" db="EMBL/GenBank/DDBJ databases">
        <title>Out from the shadows clarifying the taxonomy of the family Cryomorphaceae and related taxa by utilizing the GTDB taxonomic framework.</title>
        <authorList>
            <person name="Bowman J.P."/>
        </authorList>
    </citation>
    <scope>NUCLEOTIDE SEQUENCE [LARGE SCALE GENOMIC DNA]</scope>
    <source>
        <strain evidence="3 4">QSSC 1-22</strain>
    </source>
</reference>
<dbReference type="Pfam" id="PF19765">
    <property type="entry name" value="DUF6252"/>
    <property type="match status" value="1"/>
</dbReference>
<keyword evidence="4" id="KW-1185">Reference proteome</keyword>
<gene>
    <name evidence="3" type="ORF">G3O08_15525</name>
</gene>
<accession>A0A7K3WTA0</accession>
<sequence length="185" mass="19766">MKYVFNTLFLTALLLTFTACSDDDESPSTGSNGDDTGHGGSASFTVSGDLEGEHTGIADFRAFEINGIHTWDITLIDQNPITFNISFAQTGGESIDAPTVGVYPLEVSQDENVYLTTYEHFDGNPFQGETYTAGIDGTSGVMEITTSTESLIEGTFSFTAARFEDGQIVGSIEVTNGEFSAVPRP</sequence>
<evidence type="ECO:0000313" key="4">
    <source>
        <dbReference type="Proteomes" id="UP000486602"/>
    </source>
</evidence>
<dbReference type="AlphaFoldDB" id="A0A7K3WTA0"/>
<dbReference type="PROSITE" id="PS51257">
    <property type="entry name" value="PROKAR_LIPOPROTEIN"/>
    <property type="match status" value="1"/>
</dbReference>
<dbReference type="RefSeq" id="WP_163286301.1">
    <property type="nucleotide sequence ID" value="NZ_JAAGVY010000035.1"/>
</dbReference>
<evidence type="ECO:0000256" key="2">
    <source>
        <dbReference type="SAM" id="SignalP"/>
    </source>
</evidence>
<dbReference type="Proteomes" id="UP000486602">
    <property type="component" value="Unassembled WGS sequence"/>
</dbReference>
<comment type="caution">
    <text evidence="3">The sequence shown here is derived from an EMBL/GenBank/DDBJ whole genome shotgun (WGS) entry which is preliminary data.</text>
</comment>
<name>A0A7K3WTA0_9FLAO</name>
<protein>
    <recommendedName>
        <fullName evidence="5">Lipoprotein</fullName>
    </recommendedName>
</protein>
<proteinExistence type="predicted"/>
<dbReference type="InterPro" id="IPR046219">
    <property type="entry name" value="DUF6252"/>
</dbReference>
<evidence type="ECO:0008006" key="5">
    <source>
        <dbReference type="Google" id="ProtNLM"/>
    </source>
</evidence>
<feature type="signal peptide" evidence="2">
    <location>
        <begin position="1"/>
        <end position="21"/>
    </location>
</feature>
<evidence type="ECO:0000256" key="1">
    <source>
        <dbReference type="SAM" id="MobiDB-lite"/>
    </source>
</evidence>
<keyword evidence="2" id="KW-0732">Signal</keyword>
<feature type="region of interest" description="Disordered" evidence="1">
    <location>
        <begin position="24"/>
        <end position="46"/>
    </location>
</feature>
<organism evidence="3 4">
    <name type="scientific">Cryomorpha ignava</name>
    <dbReference type="NCBI Taxonomy" id="101383"/>
    <lineage>
        <taxon>Bacteria</taxon>
        <taxon>Pseudomonadati</taxon>
        <taxon>Bacteroidota</taxon>
        <taxon>Flavobacteriia</taxon>
        <taxon>Flavobacteriales</taxon>
        <taxon>Cryomorphaceae</taxon>
        <taxon>Cryomorpha</taxon>
    </lineage>
</organism>